<dbReference type="RefSeq" id="WP_055103814.1">
    <property type="nucleotide sequence ID" value="NZ_LLWH01000187.1"/>
</dbReference>
<comment type="similarity">
    <text evidence="2">Belongs to the peptidase A1 family.</text>
</comment>
<dbReference type="STRING" id="1563157.AQS70_03280"/>
<dbReference type="SUPFAM" id="SSF50876">
    <property type="entry name" value="Avidin/streptavidin"/>
    <property type="match status" value="1"/>
</dbReference>
<dbReference type="PANTHER" id="PTHR47966">
    <property type="entry name" value="BETA-SITE APP-CLEAVING ENZYME, ISOFORM A-RELATED"/>
    <property type="match status" value="1"/>
</dbReference>
<dbReference type="InterPro" id="IPR033121">
    <property type="entry name" value="PEPTIDASE_A1"/>
</dbReference>
<evidence type="ECO:0000256" key="3">
    <source>
        <dbReference type="ARBA" id="ARBA00022525"/>
    </source>
</evidence>
<dbReference type="InterPro" id="IPR001461">
    <property type="entry name" value="Aspartic_peptidase_A1"/>
</dbReference>
<dbReference type="Gene3D" id="2.40.70.10">
    <property type="entry name" value="Acid Proteases"/>
    <property type="match status" value="2"/>
</dbReference>
<dbReference type="OrthoDB" id="5855722at2"/>
<dbReference type="CDD" id="cd05471">
    <property type="entry name" value="pepsin_like"/>
    <property type="match status" value="1"/>
</dbReference>
<evidence type="ECO:0000256" key="2">
    <source>
        <dbReference type="ARBA" id="ARBA00007447"/>
    </source>
</evidence>
<protein>
    <submittedName>
        <fullName evidence="6">Peptidase A1 pepsin</fullName>
    </submittedName>
</protein>
<dbReference type="GO" id="GO:0004190">
    <property type="term" value="F:aspartic-type endopeptidase activity"/>
    <property type="evidence" value="ECO:0007669"/>
    <property type="project" value="InterPro"/>
</dbReference>
<dbReference type="Gene3D" id="2.40.128.30">
    <property type="entry name" value="Avidin-like"/>
    <property type="match status" value="1"/>
</dbReference>
<evidence type="ECO:0000256" key="1">
    <source>
        <dbReference type="ARBA" id="ARBA00004613"/>
    </source>
</evidence>
<dbReference type="InterPro" id="IPR005468">
    <property type="entry name" value="Avidin/str"/>
</dbReference>
<dbReference type="Pfam" id="PF01382">
    <property type="entry name" value="Avidin"/>
    <property type="match status" value="1"/>
</dbReference>
<dbReference type="InterPro" id="IPR036896">
    <property type="entry name" value="Avidin-like_sf"/>
</dbReference>
<dbReference type="GO" id="GO:0005576">
    <property type="term" value="C:extracellular region"/>
    <property type="evidence" value="ECO:0007669"/>
    <property type="project" value="UniProtKB-SubCell"/>
</dbReference>
<dbReference type="PANTHER" id="PTHR47966:SF51">
    <property type="entry name" value="BETA-SITE APP-CLEAVING ENZYME, ISOFORM A-RELATED"/>
    <property type="match status" value="1"/>
</dbReference>
<dbReference type="Proteomes" id="UP000050342">
    <property type="component" value="Unassembled WGS sequence"/>
</dbReference>
<keyword evidence="7" id="KW-1185">Reference proteome</keyword>
<dbReference type="InterPro" id="IPR021109">
    <property type="entry name" value="Peptidase_aspartic_dom_sf"/>
</dbReference>
<dbReference type="GO" id="GO:0009374">
    <property type="term" value="F:biotin binding"/>
    <property type="evidence" value="ECO:0007669"/>
    <property type="project" value="InterPro"/>
</dbReference>
<comment type="subcellular location">
    <subcellularLocation>
        <location evidence="1">Secreted</location>
    </subcellularLocation>
</comment>
<dbReference type="PROSITE" id="PS51767">
    <property type="entry name" value="PEPTIDASE_A1"/>
    <property type="match status" value="1"/>
</dbReference>
<gene>
    <name evidence="6" type="ORF">AQS70_03280</name>
</gene>
<name>A0A0Q0T0V9_9PSED</name>
<proteinExistence type="inferred from homology"/>
<sequence>MSTKPLPNGLTFPMQRGPFQNNGASPWYSTISLGTPGQPLKWAIDSGTNITWSTSTLCPPDQCQHFSDNRFNQETSTTFKFTDCLQRPYSFGPWGTMQIETGIDVLTVPNGTAIPMSFFLAANYSGDQFRQLDWDAGIGLPSSSAYTEGRSSFLFQELMNAGQIDPKQPYVAFDWNVDKHTGTCAMGSFDHSKVKGPSLFLPWTAYTKIPGVEYIWATHLSSYSVGGEILATDISFALDSGSSQFKGDDTLMQQTLARIVHGGNPDVVMKFAGGEITLGSELYNVLIEEGPQKGETIPQFAPLGLSDLVLVGSLVMEHCYTVHEYQVVQCGPNIFSLAPVGIWLFNRPDGPQIITQSSSPSFIAGPRNIVTKRTVLPITSHAPCASSLGSVAGNWVNDYGSLMSLTVEDNQVSGVYQSSTGSTGQYEVSGFQLEAAATEALGQPVALAIDWHSIDKGPADPSWNWSSSLCGQVSVVGKEEVLTLSHLLVASSNFEGLAKQGTYVDKLVYRRSGRAPQLASLTASSVESMDNPLEGRWISADGTCLQLKVEAAVEGRVGRVLGFMINAEGHMPVSGFTDINARASGLMLQSLALSTATPSSALSLCGTLQLEDDVLALAQLTSMPTAPTHTYVQTRLAAVIFKRG</sequence>
<dbReference type="SUPFAM" id="SSF50630">
    <property type="entry name" value="Acid proteases"/>
    <property type="match status" value="1"/>
</dbReference>
<organism evidence="6 7">
    <name type="scientific">Pseudomonas endophytica</name>
    <dbReference type="NCBI Taxonomy" id="1563157"/>
    <lineage>
        <taxon>Bacteria</taxon>
        <taxon>Pseudomonadati</taxon>
        <taxon>Pseudomonadota</taxon>
        <taxon>Gammaproteobacteria</taxon>
        <taxon>Pseudomonadales</taxon>
        <taxon>Pseudomonadaceae</taxon>
        <taxon>Pseudomonas</taxon>
    </lineage>
</organism>
<dbReference type="EMBL" id="LLWH01000187">
    <property type="protein sequence ID" value="KQB52734.1"/>
    <property type="molecule type" value="Genomic_DNA"/>
</dbReference>
<evidence type="ECO:0000313" key="6">
    <source>
        <dbReference type="EMBL" id="KQB52734.1"/>
    </source>
</evidence>
<reference evidence="6 7" key="1">
    <citation type="submission" date="2015-10" db="EMBL/GenBank/DDBJ databases">
        <title>Pseudomonas helleri sp. nov. and Pseudomonas weihenstephanensis sp. nov., isolated from raw cows milk.</title>
        <authorList>
            <person name="Von Neubeck M."/>
            <person name="Huptas C."/>
            <person name="Wenning M."/>
            <person name="Scherer S."/>
        </authorList>
    </citation>
    <scope>NUCLEOTIDE SEQUENCE [LARGE SCALE GENOMIC DNA]</scope>
    <source>
        <strain evidence="6 7">BSTT44</strain>
    </source>
</reference>
<dbReference type="AlphaFoldDB" id="A0A0Q0T0V9"/>
<dbReference type="GO" id="GO:0006508">
    <property type="term" value="P:proteolysis"/>
    <property type="evidence" value="ECO:0007669"/>
    <property type="project" value="InterPro"/>
</dbReference>
<dbReference type="Pfam" id="PF00026">
    <property type="entry name" value="Asp"/>
    <property type="match status" value="1"/>
</dbReference>
<evidence type="ECO:0000259" key="5">
    <source>
        <dbReference type="PROSITE" id="PS51767"/>
    </source>
</evidence>
<keyword evidence="4" id="KW-0732">Signal</keyword>
<feature type="domain" description="Peptidase A1" evidence="5">
    <location>
        <begin position="27"/>
        <end position="415"/>
    </location>
</feature>
<evidence type="ECO:0000256" key="4">
    <source>
        <dbReference type="ARBA" id="ARBA00022729"/>
    </source>
</evidence>
<comment type="caution">
    <text evidence="6">The sequence shown here is derived from an EMBL/GenBank/DDBJ whole genome shotgun (WGS) entry which is preliminary data.</text>
</comment>
<accession>A0A0Q0T0V9</accession>
<evidence type="ECO:0000313" key="7">
    <source>
        <dbReference type="Proteomes" id="UP000050342"/>
    </source>
</evidence>
<keyword evidence="3" id="KW-0964">Secreted</keyword>
<dbReference type="InterPro" id="IPR034164">
    <property type="entry name" value="Pepsin-like_dom"/>
</dbReference>